<dbReference type="EMBL" id="JARJCN010000147">
    <property type="protein sequence ID" value="KAJ7068890.1"/>
    <property type="molecule type" value="Genomic_DNA"/>
</dbReference>
<dbReference type="Proteomes" id="UP001222325">
    <property type="component" value="Unassembled WGS sequence"/>
</dbReference>
<proteinExistence type="predicted"/>
<sequence length="309" mass="33650">MSTIIHQAKTTSTQLAARKCGASISKRSRSHWQESACHLNMNLSQWRRAPTFNLTINGCQSNGLASAFSLPSTICARSARSSARSRTMSPSSRRSLLATELVPGGDDSDEPNFGSIRDGSGSASTRHSGARISRPRPMTPKSGSSRTKIEMALRPTSPEVNFHARTTVQEHVRESSRQGPSPDLTLRRSCRSISSVRRGRTHDLVVPVDPNNLSNASRQLVPPSSAAPAANRPYVFFLHRKLRMNALRQTSPIPGTPEPPLRPVPRTLRATRRMVTAPSADSLPPRTSPARGLTIGFGIQVSLRAEVRL</sequence>
<organism evidence="2 3">
    <name type="scientific">Mycena belliarum</name>
    <dbReference type="NCBI Taxonomy" id="1033014"/>
    <lineage>
        <taxon>Eukaryota</taxon>
        <taxon>Fungi</taxon>
        <taxon>Dikarya</taxon>
        <taxon>Basidiomycota</taxon>
        <taxon>Agaricomycotina</taxon>
        <taxon>Agaricomycetes</taxon>
        <taxon>Agaricomycetidae</taxon>
        <taxon>Agaricales</taxon>
        <taxon>Marasmiineae</taxon>
        <taxon>Mycenaceae</taxon>
        <taxon>Mycena</taxon>
    </lineage>
</organism>
<feature type="region of interest" description="Disordered" evidence="1">
    <location>
        <begin position="100"/>
        <end position="160"/>
    </location>
</feature>
<dbReference type="AlphaFoldDB" id="A0AAD6TRJ6"/>
<evidence type="ECO:0000256" key="1">
    <source>
        <dbReference type="SAM" id="MobiDB-lite"/>
    </source>
</evidence>
<reference evidence="2" key="1">
    <citation type="submission" date="2023-03" db="EMBL/GenBank/DDBJ databases">
        <title>Massive genome expansion in bonnet fungi (Mycena s.s.) driven by repeated elements and novel gene families across ecological guilds.</title>
        <authorList>
            <consortium name="Lawrence Berkeley National Laboratory"/>
            <person name="Harder C.B."/>
            <person name="Miyauchi S."/>
            <person name="Viragh M."/>
            <person name="Kuo A."/>
            <person name="Thoen E."/>
            <person name="Andreopoulos B."/>
            <person name="Lu D."/>
            <person name="Skrede I."/>
            <person name="Drula E."/>
            <person name="Henrissat B."/>
            <person name="Morin E."/>
            <person name="Kohler A."/>
            <person name="Barry K."/>
            <person name="LaButti K."/>
            <person name="Morin E."/>
            <person name="Salamov A."/>
            <person name="Lipzen A."/>
            <person name="Mereny Z."/>
            <person name="Hegedus B."/>
            <person name="Baldrian P."/>
            <person name="Stursova M."/>
            <person name="Weitz H."/>
            <person name="Taylor A."/>
            <person name="Grigoriev I.V."/>
            <person name="Nagy L.G."/>
            <person name="Martin F."/>
            <person name="Kauserud H."/>
        </authorList>
    </citation>
    <scope>NUCLEOTIDE SEQUENCE</scope>
    <source>
        <strain evidence="2">CBHHK173m</strain>
    </source>
</reference>
<evidence type="ECO:0000313" key="3">
    <source>
        <dbReference type="Proteomes" id="UP001222325"/>
    </source>
</evidence>
<gene>
    <name evidence="2" type="ORF">B0H15DRAFT_871780</name>
</gene>
<name>A0AAD6TRJ6_9AGAR</name>
<protein>
    <submittedName>
        <fullName evidence="2">Uncharacterized protein</fullName>
    </submittedName>
</protein>
<evidence type="ECO:0000313" key="2">
    <source>
        <dbReference type="EMBL" id="KAJ7068890.1"/>
    </source>
</evidence>
<comment type="caution">
    <text evidence="2">The sequence shown here is derived from an EMBL/GenBank/DDBJ whole genome shotgun (WGS) entry which is preliminary data.</text>
</comment>
<accession>A0AAD6TRJ6</accession>
<feature type="non-terminal residue" evidence="2">
    <location>
        <position position="1"/>
    </location>
</feature>
<keyword evidence="3" id="KW-1185">Reference proteome</keyword>